<dbReference type="AlphaFoldDB" id="J9DL66"/>
<organism evidence="1 2">
    <name type="scientific">Wuchereria bancrofti</name>
    <dbReference type="NCBI Taxonomy" id="6293"/>
    <lineage>
        <taxon>Eukaryota</taxon>
        <taxon>Metazoa</taxon>
        <taxon>Ecdysozoa</taxon>
        <taxon>Nematoda</taxon>
        <taxon>Chromadorea</taxon>
        <taxon>Rhabditida</taxon>
        <taxon>Spirurina</taxon>
        <taxon>Spiruromorpha</taxon>
        <taxon>Filarioidea</taxon>
        <taxon>Onchocercidae</taxon>
        <taxon>Wuchereria</taxon>
    </lineage>
</organism>
<protein>
    <submittedName>
        <fullName evidence="1">Uncharacterized protein</fullName>
    </submittedName>
</protein>
<dbReference type="Proteomes" id="UP000004810">
    <property type="component" value="Unassembled WGS sequence"/>
</dbReference>
<sequence length="74" mass="8964">MSHHVRETPWNVILEDRRDGYLARIRINGEEKRFDPISDESIDLRGQRMFCFKDNTLIIKIHRQTNMQTDIMVY</sequence>
<proteinExistence type="predicted"/>
<comment type="caution">
    <text evidence="1">The sequence shown here is derived from an EMBL/GenBank/DDBJ whole genome shotgun (WGS) entry which is preliminary data.</text>
</comment>
<evidence type="ECO:0000313" key="2">
    <source>
        <dbReference type="Proteomes" id="UP000004810"/>
    </source>
</evidence>
<evidence type="ECO:0000313" key="1">
    <source>
        <dbReference type="EMBL" id="EJW70211.1"/>
    </source>
</evidence>
<reference evidence="2" key="1">
    <citation type="submission" date="2012-08" db="EMBL/GenBank/DDBJ databases">
        <title>The Genome Sequence of Wuchereria bancrofti.</title>
        <authorList>
            <person name="Nutman T.B."/>
            <person name="Fink D.L."/>
            <person name="Russ C."/>
            <person name="Young S."/>
            <person name="Zeng Q."/>
            <person name="Koehrsen M."/>
            <person name="Alvarado L."/>
            <person name="Berlin A."/>
            <person name="Chapman S.B."/>
            <person name="Chen Z."/>
            <person name="Freedman E."/>
            <person name="Gellesch M."/>
            <person name="Goldberg J."/>
            <person name="Griggs A."/>
            <person name="Gujja S."/>
            <person name="Heilman E.R."/>
            <person name="Heiman D."/>
            <person name="Hepburn T."/>
            <person name="Howarth C."/>
            <person name="Jen D."/>
            <person name="Larson L."/>
            <person name="Lewis B."/>
            <person name="Mehta T."/>
            <person name="Park D."/>
            <person name="Pearson M."/>
            <person name="Roberts A."/>
            <person name="Saif S."/>
            <person name="Shea T."/>
            <person name="Shenoy N."/>
            <person name="Sisk P."/>
            <person name="Stolte C."/>
            <person name="Sykes S."/>
            <person name="Walk T."/>
            <person name="White J."/>
            <person name="Yandava C."/>
            <person name="Haas B."/>
            <person name="Henn M.R."/>
            <person name="Nusbaum C."/>
            <person name="Birren B."/>
        </authorList>
    </citation>
    <scope>NUCLEOTIDE SEQUENCE [LARGE SCALE GENOMIC DNA]</scope>
    <source>
        <strain evidence="2">NA</strain>
    </source>
</reference>
<gene>
    <name evidence="1" type="ORF">WUBG_18881</name>
</gene>
<dbReference type="EMBL" id="ADBV01023048">
    <property type="protein sequence ID" value="EJW70211.1"/>
    <property type="molecule type" value="Genomic_DNA"/>
</dbReference>
<accession>J9DL66</accession>
<name>J9DL66_WUCBA</name>